<organism evidence="2 3">
    <name type="scientific">Thalassotalea litorea</name>
    <dbReference type="NCBI Taxonomy" id="2020715"/>
    <lineage>
        <taxon>Bacteria</taxon>
        <taxon>Pseudomonadati</taxon>
        <taxon>Pseudomonadota</taxon>
        <taxon>Gammaproteobacteria</taxon>
        <taxon>Alteromonadales</taxon>
        <taxon>Colwelliaceae</taxon>
        <taxon>Thalassotalea</taxon>
    </lineage>
</organism>
<dbReference type="EMBL" id="VCBC01000003">
    <property type="protein sequence ID" value="TLU67119.1"/>
    <property type="molecule type" value="Genomic_DNA"/>
</dbReference>
<feature type="transmembrane region" description="Helical" evidence="1">
    <location>
        <begin position="251"/>
        <end position="279"/>
    </location>
</feature>
<evidence type="ECO:0000313" key="3">
    <source>
        <dbReference type="Proteomes" id="UP000307790"/>
    </source>
</evidence>
<reference evidence="2 3" key="1">
    <citation type="submission" date="2019-05" db="EMBL/GenBank/DDBJ databases">
        <title>Genome sequences of Thalassotalea litorea 1K03283.</title>
        <authorList>
            <person name="Zhang D."/>
        </authorList>
    </citation>
    <scope>NUCLEOTIDE SEQUENCE [LARGE SCALE GENOMIC DNA]</scope>
    <source>
        <strain evidence="2 3">MCCC 1K03283</strain>
    </source>
</reference>
<feature type="transmembrane region" description="Helical" evidence="1">
    <location>
        <begin position="220"/>
        <end position="245"/>
    </location>
</feature>
<protein>
    <submittedName>
        <fullName evidence="2">HupE/UreJ family protein</fullName>
    </submittedName>
</protein>
<feature type="transmembrane region" description="Helical" evidence="1">
    <location>
        <begin position="130"/>
        <end position="154"/>
    </location>
</feature>
<dbReference type="InterPro" id="IPR032809">
    <property type="entry name" value="Put_HupE_UreJ"/>
</dbReference>
<keyword evidence="1" id="KW-0812">Transmembrane</keyword>
<name>A0A5R9IR86_9GAMM</name>
<keyword evidence="1" id="KW-0472">Membrane</keyword>
<proteinExistence type="predicted"/>
<gene>
    <name evidence="2" type="ORF">FE810_02205</name>
</gene>
<feature type="transmembrane region" description="Helical" evidence="1">
    <location>
        <begin position="286"/>
        <end position="307"/>
    </location>
</feature>
<comment type="caution">
    <text evidence="2">The sequence shown here is derived from an EMBL/GenBank/DDBJ whole genome shotgun (WGS) entry which is preliminary data.</text>
</comment>
<keyword evidence="1" id="KW-1133">Transmembrane helix</keyword>
<dbReference type="OrthoDB" id="9808870at2"/>
<accession>A0A5R9IR86</accession>
<dbReference type="RefSeq" id="WP_138318400.1">
    <property type="nucleotide sequence ID" value="NZ_VCBC01000003.1"/>
</dbReference>
<feature type="transmembrane region" description="Helical" evidence="1">
    <location>
        <begin position="161"/>
        <end position="184"/>
    </location>
</feature>
<dbReference type="Proteomes" id="UP000307790">
    <property type="component" value="Unassembled WGS sequence"/>
</dbReference>
<dbReference type="AlphaFoldDB" id="A0A5R9IR86"/>
<keyword evidence="3" id="KW-1185">Reference proteome</keyword>
<dbReference type="Pfam" id="PF13795">
    <property type="entry name" value="HupE_UreJ_2"/>
    <property type="match status" value="1"/>
</dbReference>
<feature type="transmembrane region" description="Helical" evidence="1">
    <location>
        <begin position="190"/>
        <end position="208"/>
    </location>
</feature>
<evidence type="ECO:0000313" key="2">
    <source>
        <dbReference type="EMBL" id="TLU67119.1"/>
    </source>
</evidence>
<evidence type="ECO:0000256" key="1">
    <source>
        <dbReference type="SAM" id="Phobius"/>
    </source>
</evidence>
<sequence length="313" mass="34506">MAIADDFRPASLTIAWQTEDTYQVTLKVPVKQQRMPLFTVIFDKDTEQISQPAQRVQGASHIQVWQISRPQGLAGLSLMVDGLRGSNYDVILRFISPSGALHSGILNTETIHYQVPDTLDPSAIAVAGNYLILGFEHILIGLDHLLFVLALILMIKSVRNLIWTITFFTLAHSLTLAAVTLNWFSLPARAVEAIIALSIVFLAREMVFIHRNKPSITAQYPWLVSLSFGLLHGMGFAGALAQIGIPENEVVLALLAFNIGVEFGQLFFIGVVLTALYFIRKMPNALLASGKMIPAYTIGTVASIWLIQRLVIL</sequence>